<keyword evidence="7 12" id="KW-0255">Endonuclease</keyword>
<dbReference type="EMBL" id="AZFA01000003">
    <property type="protein sequence ID" value="KRL67863.1"/>
    <property type="molecule type" value="Genomic_DNA"/>
</dbReference>
<dbReference type="InterPro" id="IPR004613">
    <property type="entry name" value="RNase_J"/>
</dbReference>
<dbReference type="Pfam" id="PF17770">
    <property type="entry name" value="RNase_J_C"/>
    <property type="match status" value="1"/>
</dbReference>
<dbReference type="STRING" id="1423815.FC27_GL001399"/>
<comment type="caution">
    <text evidence="12">Lacks conserved residue(s) required for the propagation of feature annotation.</text>
</comment>
<dbReference type="InterPro" id="IPR036866">
    <property type="entry name" value="RibonucZ/Hydroxyglut_hydro"/>
</dbReference>
<dbReference type="FunFam" id="3.10.20.580:FF:000001">
    <property type="entry name" value="Ribonuclease J"/>
    <property type="match status" value="1"/>
</dbReference>
<dbReference type="SUPFAM" id="SSF56281">
    <property type="entry name" value="Metallo-hydrolase/oxidoreductase"/>
    <property type="match status" value="1"/>
</dbReference>
<comment type="cofactor">
    <cofactor evidence="1">
        <name>Zn(2+)</name>
        <dbReference type="ChEBI" id="CHEBI:29105"/>
    </cofactor>
</comment>
<evidence type="ECO:0000313" key="14">
    <source>
        <dbReference type="EMBL" id="KRL67863.1"/>
    </source>
</evidence>
<evidence type="ECO:0000256" key="2">
    <source>
        <dbReference type="ARBA" id="ARBA00004496"/>
    </source>
</evidence>
<evidence type="ECO:0000256" key="11">
    <source>
        <dbReference type="ARBA" id="ARBA00022884"/>
    </source>
</evidence>
<dbReference type="NCBIfam" id="TIGR00649">
    <property type="entry name" value="MG423"/>
    <property type="match status" value="1"/>
</dbReference>
<dbReference type="GO" id="GO:0006364">
    <property type="term" value="P:rRNA processing"/>
    <property type="evidence" value="ECO:0007669"/>
    <property type="project" value="UniProtKB-UniRule"/>
</dbReference>
<evidence type="ECO:0000313" key="15">
    <source>
        <dbReference type="Proteomes" id="UP000051647"/>
    </source>
</evidence>
<dbReference type="EC" id="3.1.-.-" evidence="12"/>
<accession>A0A0R1SF21</accession>
<dbReference type="GO" id="GO:0004534">
    <property type="term" value="F:5'-3' RNA exonuclease activity"/>
    <property type="evidence" value="ECO:0007669"/>
    <property type="project" value="UniProtKB-UniRule"/>
</dbReference>
<evidence type="ECO:0000256" key="6">
    <source>
        <dbReference type="ARBA" id="ARBA00022723"/>
    </source>
</evidence>
<dbReference type="PANTHER" id="PTHR43694">
    <property type="entry name" value="RIBONUCLEASE J"/>
    <property type="match status" value="1"/>
</dbReference>
<dbReference type="Gene3D" id="3.10.20.580">
    <property type="match status" value="1"/>
</dbReference>
<dbReference type="SMART" id="SM00849">
    <property type="entry name" value="Lactamase_B"/>
    <property type="match status" value="1"/>
</dbReference>
<evidence type="ECO:0000256" key="9">
    <source>
        <dbReference type="ARBA" id="ARBA00022833"/>
    </source>
</evidence>
<dbReference type="Pfam" id="PF07521">
    <property type="entry name" value="RMMBL"/>
    <property type="match status" value="1"/>
</dbReference>
<comment type="caution">
    <text evidence="14">The sequence shown here is derived from an EMBL/GenBank/DDBJ whole genome shotgun (WGS) entry which is preliminary data.</text>
</comment>
<dbReference type="Gene3D" id="3.60.15.10">
    <property type="entry name" value="Ribonuclease Z/Hydroxyacylglutathione hydrolase-like"/>
    <property type="match status" value="1"/>
</dbReference>
<sequence>MRDEKMSQKIKIMILSGVRETGKNMYAVEVNDEIYILDIGLQYPDNDLYGIDVVVPDMTYIKENIHKVVGIFLSHGHADAIGALPYLVGDYDIPVFGAKMTIELAKIVCSNDPRSKKFNNFHVIDEKTAIDFAEATVSFFKTTHSVPDSLGTVIKTQEGEIVYTGDFKFDQAALPLYKTDLGRIAQIGNENVIALLSDSANAESPYENSNETDIYDYILDTFSYHEGRIIVAQVASNIQRMQQILDAADKTHRRVYLSGMDAEKILKTAMKLWYLEIKNKELLVTNKELSKIDQKDLVVIETGKMGEPIKLLQKMANPSAKTKFNIEKGDLVFIATTPSHSLDTTFAKTRDMIYRTDAEVKALGDDMHPSGNANKTDLQLMINLLKPANVIPVQGEYRLLDSHARIAHETGIPYQNIFLTKKGDVLNYENGQFYIGKGIDAGDTMIDGIGVGDIGSIVLRDRELLADDGVFIAVATIDRKKKKVVAKPKITARGFVYMRTSRDLLSESSDLIVKEITDYLQNSKDFDWSDLKQGVREKLNHFLYEQTNRHPVILPVIMEVNQNRHRKSKSK</sequence>
<dbReference type="InterPro" id="IPR041636">
    <property type="entry name" value="RNase_J_C"/>
</dbReference>
<dbReference type="PATRIC" id="fig|1423815.3.peg.1433"/>
<evidence type="ECO:0000256" key="7">
    <source>
        <dbReference type="ARBA" id="ARBA00022759"/>
    </source>
</evidence>
<keyword evidence="6" id="KW-0479">Metal-binding</keyword>
<name>A0A0R1SF21_9LACO</name>
<evidence type="ECO:0000256" key="12">
    <source>
        <dbReference type="HAMAP-Rule" id="MF_01491"/>
    </source>
</evidence>
<keyword evidence="3 12" id="KW-0963">Cytoplasm</keyword>
<keyword evidence="4 12" id="KW-0698">rRNA processing</keyword>
<keyword evidence="9" id="KW-0862">Zinc</keyword>
<keyword evidence="5 12" id="KW-0540">Nuclease</keyword>
<keyword evidence="11 12" id="KW-0694">RNA-binding</keyword>
<dbReference type="GO" id="GO:0003723">
    <property type="term" value="F:RNA binding"/>
    <property type="evidence" value="ECO:0007669"/>
    <property type="project" value="UniProtKB-UniRule"/>
</dbReference>
<reference evidence="14 15" key="1">
    <citation type="journal article" date="2015" name="Genome Announc.">
        <title>Expanding the biotechnology potential of lactobacilli through comparative genomics of 213 strains and associated genera.</title>
        <authorList>
            <person name="Sun Z."/>
            <person name="Harris H.M."/>
            <person name="McCann A."/>
            <person name="Guo C."/>
            <person name="Argimon S."/>
            <person name="Zhang W."/>
            <person name="Yang X."/>
            <person name="Jeffery I.B."/>
            <person name="Cooney J.C."/>
            <person name="Kagawa T.F."/>
            <person name="Liu W."/>
            <person name="Song Y."/>
            <person name="Salvetti E."/>
            <person name="Wrobel A."/>
            <person name="Rasinkangas P."/>
            <person name="Parkhill J."/>
            <person name="Rea M.C."/>
            <person name="O'Sullivan O."/>
            <person name="Ritari J."/>
            <person name="Douillard F.P."/>
            <person name="Paul Ross R."/>
            <person name="Yang R."/>
            <person name="Briner A.E."/>
            <person name="Felis G.E."/>
            <person name="de Vos W.M."/>
            <person name="Barrangou R."/>
            <person name="Klaenhammer T.R."/>
            <person name="Caufield P.W."/>
            <person name="Cui Y."/>
            <person name="Zhang H."/>
            <person name="O'Toole P.W."/>
        </authorList>
    </citation>
    <scope>NUCLEOTIDE SEQUENCE [LARGE SCALE GENOMIC DNA]</scope>
    <source>
        <strain evidence="14 15">DSM 14857</strain>
    </source>
</reference>
<gene>
    <name evidence="12" type="primary">rnj</name>
    <name evidence="14" type="ORF">FC27_GL001399</name>
</gene>
<dbReference type="InterPro" id="IPR001279">
    <property type="entry name" value="Metallo-B-lactamas"/>
</dbReference>
<evidence type="ECO:0000256" key="4">
    <source>
        <dbReference type="ARBA" id="ARBA00022552"/>
    </source>
</evidence>
<evidence type="ECO:0000256" key="5">
    <source>
        <dbReference type="ARBA" id="ARBA00022722"/>
    </source>
</evidence>
<dbReference type="GO" id="GO:0005737">
    <property type="term" value="C:cytoplasm"/>
    <property type="evidence" value="ECO:0007669"/>
    <property type="project" value="UniProtKB-SubCell"/>
</dbReference>
<evidence type="ECO:0000256" key="8">
    <source>
        <dbReference type="ARBA" id="ARBA00022801"/>
    </source>
</evidence>
<keyword evidence="10 12" id="KW-0269">Exonuclease</keyword>
<dbReference type="InterPro" id="IPR055132">
    <property type="entry name" value="RNase_J_b_CASP"/>
</dbReference>
<dbReference type="Pfam" id="PF12706">
    <property type="entry name" value="Lactamase_B_2"/>
    <property type="match status" value="1"/>
</dbReference>
<comment type="subunit">
    <text evidence="12">Homodimer, may be a subunit of the RNA degradosome.</text>
</comment>
<keyword evidence="8 12" id="KW-0378">Hydrolase</keyword>
<evidence type="ECO:0000256" key="1">
    <source>
        <dbReference type="ARBA" id="ARBA00001947"/>
    </source>
</evidence>
<dbReference type="GO" id="GO:0004521">
    <property type="term" value="F:RNA endonuclease activity"/>
    <property type="evidence" value="ECO:0007669"/>
    <property type="project" value="UniProtKB-UniRule"/>
</dbReference>
<organism evidence="14 15">
    <name type="scientific">Companilactobacillus versmoldensis DSM 14857 = KCTC 3814</name>
    <dbReference type="NCBI Taxonomy" id="1423815"/>
    <lineage>
        <taxon>Bacteria</taxon>
        <taxon>Bacillati</taxon>
        <taxon>Bacillota</taxon>
        <taxon>Bacilli</taxon>
        <taxon>Lactobacillales</taxon>
        <taxon>Lactobacillaceae</taxon>
        <taxon>Companilactobacillus</taxon>
    </lineage>
</organism>
<proteinExistence type="inferred from homology"/>
<protein>
    <recommendedName>
        <fullName evidence="12">Ribonuclease J</fullName>
        <shortName evidence="12">RNase J</shortName>
        <ecNumber evidence="12">3.1.-.-</ecNumber>
    </recommendedName>
</protein>
<dbReference type="Pfam" id="PF22505">
    <property type="entry name" value="RNase_J_b_CASP"/>
    <property type="match status" value="1"/>
</dbReference>
<dbReference type="InterPro" id="IPR011108">
    <property type="entry name" value="RMMBL"/>
</dbReference>
<dbReference type="CDD" id="cd07714">
    <property type="entry name" value="RNaseJ_MBL-fold"/>
    <property type="match status" value="1"/>
</dbReference>
<dbReference type="Gene3D" id="3.40.50.10710">
    <property type="entry name" value="Metallo-hydrolase/oxidoreductase"/>
    <property type="match status" value="1"/>
</dbReference>
<dbReference type="HAMAP" id="MF_01491">
    <property type="entry name" value="RNase_J_bact"/>
    <property type="match status" value="1"/>
</dbReference>
<dbReference type="PANTHER" id="PTHR43694:SF4">
    <property type="entry name" value="RIBONUCLEASE J 2"/>
    <property type="match status" value="1"/>
</dbReference>
<evidence type="ECO:0000259" key="13">
    <source>
        <dbReference type="SMART" id="SM00849"/>
    </source>
</evidence>
<evidence type="ECO:0000256" key="10">
    <source>
        <dbReference type="ARBA" id="ARBA00022839"/>
    </source>
</evidence>
<comment type="similarity">
    <text evidence="12">Belongs to the metallo-beta-lactamase superfamily. RNA-metabolizing metallo-beta-lactamase-like family. Bacterial RNase J subfamily.</text>
</comment>
<dbReference type="eggNOG" id="COG0595">
    <property type="taxonomic scope" value="Bacteria"/>
</dbReference>
<comment type="subcellular location">
    <subcellularLocation>
        <location evidence="2 12">Cytoplasm</location>
    </subcellularLocation>
</comment>
<dbReference type="InterPro" id="IPR030854">
    <property type="entry name" value="RNase_J_bac"/>
</dbReference>
<dbReference type="AlphaFoldDB" id="A0A0R1SF21"/>
<dbReference type="GO" id="GO:0008270">
    <property type="term" value="F:zinc ion binding"/>
    <property type="evidence" value="ECO:0007669"/>
    <property type="project" value="InterPro"/>
</dbReference>
<dbReference type="InterPro" id="IPR042173">
    <property type="entry name" value="RNase_J_2"/>
</dbReference>
<dbReference type="Proteomes" id="UP000051647">
    <property type="component" value="Unassembled WGS sequence"/>
</dbReference>
<comment type="function">
    <text evidence="12">An RNase that has 5'-3' exonuclease and possibly endonuclease activity. Involved in maturation of rRNA and in some organisms also mRNA maturation and/or decay.</text>
</comment>
<evidence type="ECO:0000256" key="3">
    <source>
        <dbReference type="ARBA" id="ARBA00022490"/>
    </source>
</evidence>
<feature type="domain" description="Metallo-beta-lactamase" evidence="13">
    <location>
        <begin position="22"/>
        <end position="218"/>
    </location>
</feature>
<keyword evidence="15" id="KW-1185">Reference proteome</keyword>